<protein>
    <recommendedName>
        <fullName evidence="2">Ricin B lectin domain-containing protein</fullName>
    </recommendedName>
</protein>
<evidence type="ECO:0000313" key="3">
    <source>
        <dbReference type="EMBL" id="RDX45941.1"/>
    </source>
</evidence>
<feature type="compositionally biased region" description="Basic and acidic residues" evidence="1">
    <location>
        <begin position="1"/>
        <end position="10"/>
    </location>
</feature>
<evidence type="ECO:0000259" key="2">
    <source>
        <dbReference type="Pfam" id="PF14200"/>
    </source>
</evidence>
<reference evidence="3 4" key="1">
    <citation type="journal article" date="2018" name="Biotechnol. Biofuels">
        <title>Integrative visual omics of the white-rot fungus Polyporus brumalis exposes the biotechnological potential of its oxidative enzymes for delignifying raw plant biomass.</title>
        <authorList>
            <person name="Miyauchi S."/>
            <person name="Rancon A."/>
            <person name="Drula E."/>
            <person name="Hage H."/>
            <person name="Chaduli D."/>
            <person name="Favel A."/>
            <person name="Grisel S."/>
            <person name="Henrissat B."/>
            <person name="Herpoel-Gimbert I."/>
            <person name="Ruiz-Duenas F.J."/>
            <person name="Chevret D."/>
            <person name="Hainaut M."/>
            <person name="Lin J."/>
            <person name="Wang M."/>
            <person name="Pangilinan J."/>
            <person name="Lipzen A."/>
            <person name="Lesage-Meessen L."/>
            <person name="Navarro D."/>
            <person name="Riley R."/>
            <person name="Grigoriev I.V."/>
            <person name="Zhou S."/>
            <person name="Raouche S."/>
            <person name="Rosso M.N."/>
        </authorList>
    </citation>
    <scope>NUCLEOTIDE SEQUENCE [LARGE SCALE GENOMIC DNA]</scope>
    <source>
        <strain evidence="3 4">BRFM 1820</strain>
    </source>
</reference>
<sequence length="341" mass="37186">MEKSGDERSPEPNTTQVQGYDTQDVPHVLNSNPVGNDVIESKEQRDLEAGIPTVLGSFEVEEPETIRDQPLAEPSDTTRTPRVEPKTEESLAPLNLSSVPSQHAAEASDATAVAISPRDGTPPVWTPGTYVLLNAQGGTAVDLSGADNKTVFGYPMHGGPNQQWEFIPTGHGYIIRCVRRSAEGHSLYLTTDGSVKHGAAIVASPYPVAWNVEPREDGIRIHWPNSEYSFDLADWGNSAAGTKIQLAHRREEPCQLWHYTRCAAASESDKDKALTDAHSTSARAVSPPATTETITIAEEDNYVTTTRTTTTTVITTVTEITRTPKSMLRQAQPQRRSVAYR</sequence>
<dbReference type="AlphaFoldDB" id="A0A371D064"/>
<feature type="compositionally biased region" description="Basic and acidic residues" evidence="1">
    <location>
        <begin position="39"/>
        <end position="48"/>
    </location>
</feature>
<feature type="region of interest" description="Disordered" evidence="1">
    <location>
        <begin position="1"/>
        <end position="89"/>
    </location>
</feature>
<dbReference type="InterPro" id="IPR035992">
    <property type="entry name" value="Ricin_B-like_lectins"/>
</dbReference>
<dbReference type="EMBL" id="KZ857432">
    <property type="protein sequence ID" value="RDX45941.1"/>
    <property type="molecule type" value="Genomic_DNA"/>
</dbReference>
<evidence type="ECO:0000256" key="1">
    <source>
        <dbReference type="SAM" id="MobiDB-lite"/>
    </source>
</evidence>
<dbReference type="Proteomes" id="UP000256964">
    <property type="component" value="Unassembled WGS sequence"/>
</dbReference>
<gene>
    <name evidence="3" type="ORF">OH76DRAFT_1356866</name>
</gene>
<feature type="domain" description="Ricin B lectin" evidence="2">
    <location>
        <begin position="126"/>
        <end position="202"/>
    </location>
</feature>
<proteinExistence type="predicted"/>
<evidence type="ECO:0000313" key="4">
    <source>
        <dbReference type="Proteomes" id="UP000256964"/>
    </source>
</evidence>
<dbReference type="SUPFAM" id="SSF50370">
    <property type="entry name" value="Ricin B-like lectins"/>
    <property type="match status" value="1"/>
</dbReference>
<dbReference type="OrthoDB" id="3228793at2759"/>
<dbReference type="Pfam" id="PF14200">
    <property type="entry name" value="RicinB_lectin_2"/>
    <property type="match status" value="1"/>
</dbReference>
<dbReference type="InterPro" id="IPR000772">
    <property type="entry name" value="Ricin_B_lectin"/>
</dbReference>
<organism evidence="3 4">
    <name type="scientific">Lentinus brumalis</name>
    <dbReference type="NCBI Taxonomy" id="2498619"/>
    <lineage>
        <taxon>Eukaryota</taxon>
        <taxon>Fungi</taxon>
        <taxon>Dikarya</taxon>
        <taxon>Basidiomycota</taxon>
        <taxon>Agaricomycotina</taxon>
        <taxon>Agaricomycetes</taxon>
        <taxon>Polyporales</taxon>
        <taxon>Polyporaceae</taxon>
        <taxon>Lentinus</taxon>
    </lineage>
</organism>
<accession>A0A371D064</accession>
<keyword evidence="4" id="KW-1185">Reference proteome</keyword>
<feature type="compositionally biased region" description="Polar residues" evidence="1">
    <location>
        <begin position="11"/>
        <end position="21"/>
    </location>
</feature>
<dbReference type="Gene3D" id="2.80.10.50">
    <property type="match status" value="1"/>
</dbReference>
<name>A0A371D064_9APHY</name>
<dbReference type="CDD" id="cd23422">
    <property type="entry name" value="beta-trefoil_Ricin_MPL_CNL"/>
    <property type="match status" value="1"/>
</dbReference>
<feature type="compositionally biased region" description="Basic and acidic residues" evidence="1">
    <location>
        <begin position="79"/>
        <end position="89"/>
    </location>
</feature>